<reference evidence="3" key="1">
    <citation type="journal article" date="2019" name="Int. J. Syst. Evol. Microbiol.">
        <title>The Global Catalogue of Microorganisms (GCM) 10K type strain sequencing project: providing services to taxonomists for standard genome sequencing and annotation.</title>
        <authorList>
            <consortium name="The Broad Institute Genomics Platform"/>
            <consortium name="The Broad Institute Genome Sequencing Center for Infectious Disease"/>
            <person name="Wu L."/>
            <person name="Ma J."/>
        </authorList>
    </citation>
    <scope>NUCLEOTIDE SEQUENCE [LARGE SCALE GENOMIC DNA]</scope>
    <source>
        <strain evidence="3">JCM 14370</strain>
    </source>
</reference>
<dbReference type="EMBL" id="BMOD01000004">
    <property type="protein sequence ID" value="GGJ29694.1"/>
    <property type="molecule type" value="Genomic_DNA"/>
</dbReference>
<sequence>MPEIQVNGQPLNVKAGISVLAALQNQGIWTTRTSVSGEPRGALCGMGVCFECRLQVDGKIQKACQLMVQQGMKVVLDAR</sequence>
<evidence type="ECO:0000256" key="1">
    <source>
        <dbReference type="ARBA" id="ARBA00023002"/>
    </source>
</evidence>
<dbReference type="SUPFAM" id="SSF54292">
    <property type="entry name" value="2Fe-2S ferredoxin-like"/>
    <property type="match status" value="1"/>
</dbReference>
<dbReference type="Proteomes" id="UP000632222">
    <property type="component" value="Unassembled WGS sequence"/>
</dbReference>
<keyword evidence="1" id="KW-0560">Oxidoreductase</keyword>
<proteinExistence type="predicted"/>
<dbReference type="Gene3D" id="3.10.20.440">
    <property type="entry name" value="2Fe-2S iron-sulphur cluster binding domain, sarcosine oxidase, alpha subunit, N-terminal domain"/>
    <property type="match status" value="1"/>
</dbReference>
<evidence type="ECO:0000313" key="3">
    <source>
        <dbReference type="Proteomes" id="UP000632222"/>
    </source>
</evidence>
<dbReference type="Pfam" id="PF13510">
    <property type="entry name" value="Fer2_4"/>
    <property type="match status" value="1"/>
</dbReference>
<dbReference type="InterPro" id="IPR036010">
    <property type="entry name" value="2Fe-2S_ferredoxin-like_sf"/>
</dbReference>
<keyword evidence="3" id="KW-1185">Reference proteome</keyword>
<name>A0ABQ2CYU1_9DEIO</name>
<dbReference type="RefSeq" id="WP_189001900.1">
    <property type="nucleotide sequence ID" value="NZ_BMOD01000004.1"/>
</dbReference>
<organism evidence="2 3">
    <name type="scientific">Deinococcus roseus</name>
    <dbReference type="NCBI Taxonomy" id="392414"/>
    <lineage>
        <taxon>Bacteria</taxon>
        <taxon>Thermotogati</taxon>
        <taxon>Deinococcota</taxon>
        <taxon>Deinococci</taxon>
        <taxon>Deinococcales</taxon>
        <taxon>Deinococcaceae</taxon>
        <taxon>Deinococcus</taxon>
    </lineage>
</organism>
<comment type="caution">
    <text evidence="2">The sequence shown here is derived from an EMBL/GenBank/DDBJ whole genome shotgun (WGS) entry which is preliminary data.</text>
</comment>
<dbReference type="InterPro" id="IPR042204">
    <property type="entry name" value="2Fe-2S-bd_N"/>
</dbReference>
<accession>A0ABQ2CYU1</accession>
<protein>
    <submittedName>
        <fullName evidence="2">(2Fe-2S)-binding protein</fullName>
    </submittedName>
</protein>
<gene>
    <name evidence="2" type="primary">soxA</name>
    <name evidence="2" type="ORF">GCM10008938_14670</name>
</gene>
<evidence type="ECO:0000313" key="2">
    <source>
        <dbReference type="EMBL" id="GGJ29694.1"/>
    </source>
</evidence>